<proteinExistence type="predicted"/>
<dbReference type="KEGG" id="saca:FFV09_20640"/>
<keyword evidence="4" id="KW-1133">Transmembrane helix</keyword>
<name>A0A4Y6V3G5_SACBS</name>
<evidence type="ECO:0000256" key="2">
    <source>
        <dbReference type="ARBA" id="ARBA00022679"/>
    </source>
</evidence>
<protein>
    <submittedName>
        <fullName evidence="6">Class I SAM-dependent methyltransferase</fullName>
    </submittedName>
</protein>
<accession>A0A4Y6V3G5</accession>
<organism evidence="6 7">
    <name type="scientific">Saccharibacillus brassicae</name>
    <dbReference type="NCBI Taxonomy" id="2583377"/>
    <lineage>
        <taxon>Bacteria</taxon>
        <taxon>Bacillati</taxon>
        <taxon>Bacillota</taxon>
        <taxon>Bacilli</taxon>
        <taxon>Bacillales</taxon>
        <taxon>Paenibacillaceae</taxon>
        <taxon>Saccharibacillus</taxon>
    </lineage>
</organism>
<dbReference type="GO" id="GO:0016279">
    <property type="term" value="F:protein-lysine N-methyltransferase activity"/>
    <property type="evidence" value="ECO:0007669"/>
    <property type="project" value="InterPro"/>
</dbReference>
<dbReference type="InterPro" id="IPR029063">
    <property type="entry name" value="SAM-dependent_MTases_sf"/>
</dbReference>
<dbReference type="SUPFAM" id="SSF53335">
    <property type="entry name" value="S-adenosyl-L-methionine-dependent methyltransferases"/>
    <property type="match status" value="1"/>
</dbReference>
<evidence type="ECO:0000256" key="4">
    <source>
        <dbReference type="SAM" id="Phobius"/>
    </source>
</evidence>
<dbReference type="AlphaFoldDB" id="A0A4Y6V3G5"/>
<keyword evidence="1 6" id="KW-0489">Methyltransferase</keyword>
<dbReference type="PANTHER" id="PTHR13610">
    <property type="entry name" value="METHYLTRANSFERASE DOMAIN-CONTAINING PROTEIN"/>
    <property type="match status" value="1"/>
</dbReference>
<dbReference type="OrthoDB" id="5510758at2"/>
<keyword evidence="2 6" id="KW-0808">Transferase</keyword>
<dbReference type="CDD" id="cd02440">
    <property type="entry name" value="AdoMet_MTases"/>
    <property type="match status" value="1"/>
</dbReference>
<keyword evidence="4" id="KW-0472">Membrane</keyword>
<evidence type="ECO:0000313" key="7">
    <source>
        <dbReference type="Proteomes" id="UP000316968"/>
    </source>
</evidence>
<keyword evidence="7" id="KW-1185">Reference proteome</keyword>
<keyword evidence="3" id="KW-0949">S-adenosyl-L-methionine</keyword>
<dbReference type="Gene3D" id="3.40.50.150">
    <property type="entry name" value="Vaccinia Virus protein VP39"/>
    <property type="match status" value="1"/>
</dbReference>
<feature type="domain" description="Methyltransferase" evidence="5">
    <location>
        <begin position="80"/>
        <end position="155"/>
    </location>
</feature>
<evidence type="ECO:0000259" key="5">
    <source>
        <dbReference type="Pfam" id="PF13649"/>
    </source>
</evidence>
<evidence type="ECO:0000313" key="6">
    <source>
        <dbReference type="EMBL" id="QDH23047.1"/>
    </source>
</evidence>
<dbReference type="Pfam" id="PF13649">
    <property type="entry name" value="Methyltransf_25"/>
    <property type="match status" value="1"/>
</dbReference>
<reference evidence="6 7" key="1">
    <citation type="submission" date="2019-06" db="EMBL/GenBank/DDBJ databases">
        <title>Saccharibacillus brassicae sp. nov., an endophytic bacterium isolated from Chinese cabbage seeds (Brassica pekinensis).</title>
        <authorList>
            <person name="Jiang L."/>
            <person name="Lee J."/>
            <person name="Kim S.W."/>
        </authorList>
    </citation>
    <scope>NUCLEOTIDE SEQUENCE [LARGE SCALE GENOMIC DNA]</scope>
    <source>
        <strain evidence="7">KCTC 43072 / ATSA2</strain>
    </source>
</reference>
<dbReference type="PANTHER" id="PTHR13610:SF9">
    <property type="entry name" value="FI06469P"/>
    <property type="match status" value="1"/>
</dbReference>
<dbReference type="InterPro" id="IPR041698">
    <property type="entry name" value="Methyltransf_25"/>
</dbReference>
<feature type="transmembrane region" description="Helical" evidence="4">
    <location>
        <begin position="26"/>
        <end position="50"/>
    </location>
</feature>
<sequence length="214" mass="23783">MSEQMSERIAAPAPPARERRAAMPEATLIISGALAAIVLLLVVLIVVASVRNGITPMPTSPSVRRAVMQQIGRPADDSEIVDAGAGFGTLALQLARRFPACRVTGIENSIVPLLAARLLGRANRMPRTRLVYRRGDLFRYPYESADVIVCYLHPAGMRRLGPVLRERAREGTKIVSVFFAFDDWEPDSALVCSDLYRTKVYVYRVRRHPLDIRV</sequence>
<dbReference type="EMBL" id="CP041217">
    <property type="protein sequence ID" value="QDH23047.1"/>
    <property type="molecule type" value="Genomic_DNA"/>
</dbReference>
<evidence type="ECO:0000256" key="1">
    <source>
        <dbReference type="ARBA" id="ARBA00022603"/>
    </source>
</evidence>
<dbReference type="GO" id="GO:0032259">
    <property type="term" value="P:methylation"/>
    <property type="evidence" value="ECO:0007669"/>
    <property type="project" value="UniProtKB-KW"/>
</dbReference>
<keyword evidence="4" id="KW-0812">Transmembrane</keyword>
<dbReference type="InterPro" id="IPR026170">
    <property type="entry name" value="FAM173A/B"/>
</dbReference>
<evidence type="ECO:0000256" key="3">
    <source>
        <dbReference type="ARBA" id="ARBA00022691"/>
    </source>
</evidence>
<gene>
    <name evidence="6" type="ORF">FFV09_20640</name>
</gene>
<dbReference type="Proteomes" id="UP000316968">
    <property type="component" value="Chromosome"/>
</dbReference>